<dbReference type="InterPro" id="IPR004365">
    <property type="entry name" value="NA-bd_OB_tRNA"/>
</dbReference>
<dbReference type="Proteomes" id="UP000024284">
    <property type="component" value="Unassembled WGS sequence"/>
</dbReference>
<keyword evidence="17" id="KW-1185">Reference proteome</keyword>
<dbReference type="GO" id="GO:0003887">
    <property type="term" value="F:DNA-directed DNA polymerase activity"/>
    <property type="evidence" value="ECO:0007669"/>
    <property type="project" value="UniProtKB-UniRule"/>
</dbReference>
<comment type="similarity">
    <text evidence="2 13">Belongs to the DNA polymerase type-C family. DnaE2 subfamily.</text>
</comment>
<keyword evidence="5 13" id="KW-0963">Cytoplasm</keyword>
<evidence type="ECO:0000256" key="4">
    <source>
        <dbReference type="ARBA" id="ARBA00017273"/>
    </source>
</evidence>
<feature type="domain" description="Polymerase/histidinol phosphatase N-terminal" evidence="15">
    <location>
        <begin position="48"/>
        <end position="146"/>
    </location>
</feature>
<dbReference type="Pfam" id="PF14579">
    <property type="entry name" value="HHH_6"/>
    <property type="match status" value="1"/>
</dbReference>
<sequence length="1203" mass="133840">MKRGKSPDPAKPKSIDRRALNAIEAARKKGKLQRPELPRSAGEGPAFAELVAATHFSFLRGASHPSDMVDQAIHLGLAGLGIADRNTVAGVVRAHVARKRVPEMARARLLEAKKAAGQTTQLTGDEERACETDVKLIVGARLVFADGTPDIVAYPSTRTGWGELTKLLTKGNLKSVKGDCILSYEELTAYLDDLLLIVLPYSTATEQTAHRRPVAFEHDDRPSREAIRQGHLSLVPPPRPADLESLLIRLGRLAPGRIWLGAALRRDGRDARRLARFQALGERSGVPLIATMDALYASPAQRPLQDVLSCIRAGAGIAKAGRLLEANAERHIHSPAEIARLFHACPEAVAETVGFLDKVHFTLDQLAYEYPHEPVPEGWTAQQWLEELTVSAAHARYGPRIPQAVRRLLDEEFGLIRERNYASYFLTVHDIVAFARMKGILCQGRGSAANSMICFLLGVTSVDPLKHDLLFSRFVSEERDEPPDIDVDFEHERREEVMQYIYERYGRHRAGIAATVIHYRSRSAVREVAKVLGLSEDIATRLSSTVWGSYSGDMGDARIVEAGFALDNPQMVRLRGIVDQLLDAPFPRHLSQHVGGFVLTQNRLDETVPLHHGAMADRSFIEWDKDDIDALGLMKVDILALGMLSCIRKAYDLMRTHDLGNHDLDIDLQSDDPEVYDMLCKGDSIGVFQVESRAQINMLPRLRPRSLYDLTVQVAIVRPGPIEGDMVHPYLRRRCGEEKVEFPAPSPEHGRSDELKALLGHTYGVPLFQEQAMKLAIVAAGFTPSEANQLRRSMATFRQMGGMDKFRDKMICGMVGRGYKTDFAERCYKQIEGFGSYGFPESHALSFARLVYVSAWIKCHQPAVFACALLNSQPMGFYAPAQIVRDAREHGVAVHDVDVNMSGWDNGLEPLLRSRDRRKGEGVGRALALRLGFRQIDGFREDWAMRLVEAREQGLFTSLEDLARRAGLPARALRLLADADACRSLGQDRRTALWEARRTPSNELPLFAAARARDMQAGELGQEPDAMLPAMPIAEQVAADYQMTRLSLKGHPMQFLRSVFEAEGVLSCAQTGAAKNGALVRTAGVVLVRQRPGKGNAVFITIEDETGIANILLWARLFEMQRRPVMASRLMLVEGEVQRSKEGVVHLMASRVHDRTSELSRLSDVHRPHIALSRADEFVHPQHPRTSSHPRNVRILPKSRDFH</sequence>
<gene>
    <name evidence="16" type="primary">dnaE2_1</name>
    <name evidence="13" type="synonym">dnaE2</name>
    <name evidence="16" type="ORF">BV98_001610</name>
</gene>
<feature type="compositionally biased region" description="Basic and acidic residues" evidence="14">
    <location>
        <begin position="1"/>
        <end position="19"/>
    </location>
</feature>
<dbReference type="SMART" id="SM00481">
    <property type="entry name" value="POLIIIAc"/>
    <property type="match status" value="1"/>
</dbReference>
<dbReference type="NCBIfam" id="TIGR00594">
    <property type="entry name" value="polc"/>
    <property type="match status" value="1"/>
</dbReference>
<dbReference type="GO" id="GO:0005737">
    <property type="term" value="C:cytoplasm"/>
    <property type="evidence" value="ECO:0007669"/>
    <property type="project" value="UniProtKB-SubCell"/>
</dbReference>
<dbReference type="Pfam" id="PF17657">
    <property type="entry name" value="DNA_pol3_finger"/>
    <property type="match status" value="1"/>
</dbReference>
<dbReference type="AlphaFoldDB" id="A0A086PAI9"/>
<dbReference type="CDD" id="cd04485">
    <property type="entry name" value="DnaE_OBF"/>
    <property type="match status" value="1"/>
</dbReference>
<protein>
    <recommendedName>
        <fullName evidence="4 13">Error-prone DNA polymerase</fullName>
        <ecNumber evidence="3 13">2.7.7.7</ecNumber>
    </recommendedName>
</protein>
<dbReference type="NCBIfam" id="NF004225">
    <property type="entry name" value="PRK05672.1"/>
    <property type="match status" value="1"/>
</dbReference>
<dbReference type="InterPro" id="IPR004805">
    <property type="entry name" value="DnaE2/DnaE/PolC"/>
</dbReference>
<evidence type="ECO:0000256" key="3">
    <source>
        <dbReference type="ARBA" id="ARBA00012417"/>
    </source>
</evidence>
<evidence type="ECO:0000256" key="11">
    <source>
        <dbReference type="ARBA" id="ARBA00023204"/>
    </source>
</evidence>
<evidence type="ECO:0000256" key="13">
    <source>
        <dbReference type="HAMAP-Rule" id="MF_01902"/>
    </source>
</evidence>
<feature type="region of interest" description="Disordered" evidence="14">
    <location>
        <begin position="1180"/>
        <end position="1203"/>
    </location>
</feature>
<dbReference type="Gene3D" id="3.20.20.140">
    <property type="entry name" value="Metal-dependent hydrolases"/>
    <property type="match status" value="1"/>
</dbReference>
<dbReference type="GO" id="GO:0006281">
    <property type="term" value="P:DNA repair"/>
    <property type="evidence" value="ECO:0007669"/>
    <property type="project" value="UniProtKB-UniRule"/>
</dbReference>
<dbReference type="Gene3D" id="1.10.150.870">
    <property type="match status" value="1"/>
</dbReference>
<organism evidence="16 17">
    <name type="scientific">Sphingobium herbicidovorans (strain ATCC 700291 / DSM 11019 / CCUG 56400 / KCTC 2939 / LMG 18315 / NBRC 16415 / MH)</name>
    <name type="common">Sphingomonas herbicidovorans</name>
    <dbReference type="NCBI Taxonomy" id="1219045"/>
    <lineage>
        <taxon>Bacteria</taxon>
        <taxon>Pseudomonadati</taxon>
        <taxon>Pseudomonadota</taxon>
        <taxon>Alphaproteobacteria</taxon>
        <taxon>Sphingomonadales</taxon>
        <taxon>Sphingomonadaceae</taxon>
        <taxon>Sphingobium</taxon>
    </lineage>
</organism>
<dbReference type="GO" id="GO:0008408">
    <property type="term" value="F:3'-5' exonuclease activity"/>
    <property type="evidence" value="ECO:0007669"/>
    <property type="project" value="InterPro"/>
</dbReference>
<name>A0A086PAI9_SPHHM</name>
<evidence type="ECO:0000256" key="14">
    <source>
        <dbReference type="SAM" id="MobiDB-lite"/>
    </source>
</evidence>
<comment type="caution">
    <text evidence="16">The sequence shown here is derived from an EMBL/GenBank/DDBJ whole genome shotgun (WGS) entry which is preliminary data.</text>
</comment>
<dbReference type="GO" id="GO:0003676">
    <property type="term" value="F:nucleic acid binding"/>
    <property type="evidence" value="ECO:0007669"/>
    <property type="project" value="InterPro"/>
</dbReference>
<dbReference type="GO" id="GO:0006260">
    <property type="term" value="P:DNA replication"/>
    <property type="evidence" value="ECO:0007669"/>
    <property type="project" value="UniProtKB-KW"/>
</dbReference>
<dbReference type="InterPro" id="IPR004013">
    <property type="entry name" value="PHP_dom"/>
</dbReference>
<comment type="function">
    <text evidence="13">DNA polymerase involved in damage-induced mutagenesis and translesion synthesis (TLS). It is not the major replicative DNA polymerase.</text>
</comment>
<evidence type="ECO:0000256" key="12">
    <source>
        <dbReference type="ARBA" id="ARBA00049244"/>
    </source>
</evidence>
<dbReference type="Pfam" id="PF01336">
    <property type="entry name" value="tRNA_anti-codon"/>
    <property type="match status" value="1"/>
</dbReference>
<evidence type="ECO:0000256" key="7">
    <source>
        <dbReference type="ARBA" id="ARBA00022695"/>
    </source>
</evidence>
<evidence type="ECO:0000313" key="17">
    <source>
        <dbReference type="Proteomes" id="UP000024284"/>
    </source>
</evidence>
<evidence type="ECO:0000313" key="16">
    <source>
        <dbReference type="EMBL" id="KFG90407.1"/>
    </source>
</evidence>
<dbReference type="RefSeq" id="WP_037464498.1">
    <property type="nucleotide sequence ID" value="NZ_BCZD01000005.1"/>
</dbReference>
<dbReference type="HAMAP" id="MF_01902">
    <property type="entry name" value="DNApol_error_prone"/>
    <property type="match status" value="1"/>
</dbReference>
<proteinExistence type="inferred from homology"/>
<dbReference type="OrthoDB" id="9803237at2"/>
<dbReference type="STRING" id="76947.GCA_002080435_01380"/>
<dbReference type="EC" id="2.7.7.7" evidence="3 13"/>
<evidence type="ECO:0000256" key="10">
    <source>
        <dbReference type="ARBA" id="ARBA00022932"/>
    </source>
</evidence>
<evidence type="ECO:0000256" key="6">
    <source>
        <dbReference type="ARBA" id="ARBA00022679"/>
    </source>
</evidence>
<dbReference type="CDD" id="cd07434">
    <property type="entry name" value="PHP_PolIIIA_DnaE2"/>
    <property type="match status" value="1"/>
</dbReference>
<feature type="region of interest" description="Disordered" evidence="14">
    <location>
        <begin position="1"/>
        <end position="41"/>
    </location>
</feature>
<comment type="catalytic activity">
    <reaction evidence="12 13">
        <text>DNA(n) + a 2'-deoxyribonucleoside 5'-triphosphate = DNA(n+1) + diphosphate</text>
        <dbReference type="Rhea" id="RHEA:22508"/>
        <dbReference type="Rhea" id="RHEA-COMP:17339"/>
        <dbReference type="Rhea" id="RHEA-COMP:17340"/>
        <dbReference type="ChEBI" id="CHEBI:33019"/>
        <dbReference type="ChEBI" id="CHEBI:61560"/>
        <dbReference type="ChEBI" id="CHEBI:173112"/>
        <dbReference type="EC" id="2.7.7.7"/>
    </reaction>
</comment>
<keyword evidence="10 13" id="KW-0239">DNA-directed DNA polymerase</keyword>
<keyword evidence="6 13" id="KW-0808">Transferase</keyword>
<dbReference type="Pfam" id="PF02811">
    <property type="entry name" value="PHP"/>
    <property type="match status" value="1"/>
</dbReference>
<dbReference type="PATRIC" id="fig|1219045.3.peg.1645"/>
<dbReference type="InterPro" id="IPR023073">
    <property type="entry name" value="DnaE2"/>
</dbReference>
<feature type="compositionally biased region" description="Basic residues" evidence="14">
    <location>
        <begin position="1182"/>
        <end position="1192"/>
    </location>
</feature>
<dbReference type="Pfam" id="PF07733">
    <property type="entry name" value="DNA_pol3_alpha"/>
    <property type="match status" value="1"/>
</dbReference>
<dbReference type="EMBL" id="JFZA02000012">
    <property type="protein sequence ID" value="KFG90407.1"/>
    <property type="molecule type" value="Genomic_DNA"/>
</dbReference>
<keyword evidence="11 13" id="KW-0234">DNA repair</keyword>
<evidence type="ECO:0000259" key="15">
    <source>
        <dbReference type="SMART" id="SM00481"/>
    </source>
</evidence>
<evidence type="ECO:0000256" key="2">
    <source>
        <dbReference type="ARBA" id="ARBA00007391"/>
    </source>
</evidence>
<dbReference type="eggNOG" id="COG0587">
    <property type="taxonomic scope" value="Bacteria"/>
</dbReference>
<keyword evidence="8 13" id="KW-0235">DNA replication</keyword>
<evidence type="ECO:0000256" key="8">
    <source>
        <dbReference type="ARBA" id="ARBA00022705"/>
    </source>
</evidence>
<keyword evidence="7 13" id="KW-0548">Nucleotidyltransferase</keyword>
<keyword evidence="9 13" id="KW-0227">DNA damage</keyword>
<evidence type="ECO:0000256" key="9">
    <source>
        <dbReference type="ARBA" id="ARBA00022763"/>
    </source>
</evidence>
<dbReference type="InterPro" id="IPR003141">
    <property type="entry name" value="Pol/His_phosphatase_N"/>
</dbReference>
<dbReference type="InterPro" id="IPR029460">
    <property type="entry name" value="DNAPol_HHH"/>
</dbReference>
<dbReference type="PANTHER" id="PTHR32294:SF4">
    <property type="entry name" value="ERROR-PRONE DNA POLYMERASE"/>
    <property type="match status" value="1"/>
</dbReference>
<reference evidence="16" key="1">
    <citation type="submission" date="2014-08" db="EMBL/GenBank/DDBJ databases">
        <title>Draft genome sequences of Sphingobium herbicidovorans.</title>
        <authorList>
            <person name="Gan H.M."/>
            <person name="Gan H.Y."/>
            <person name="Savka M.A."/>
        </authorList>
    </citation>
    <scope>NUCLEOTIDE SEQUENCE [LARGE SCALE GENOMIC DNA]</scope>
    <source>
        <strain evidence="16">NBRC 16415</strain>
    </source>
</reference>
<evidence type="ECO:0000256" key="5">
    <source>
        <dbReference type="ARBA" id="ARBA00022490"/>
    </source>
</evidence>
<dbReference type="InterPro" id="IPR011708">
    <property type="entry name" value="DNA_pol3_alpha_NTPase_dom"/>
</dbReference>
<comment type="subcellular location">
    <subcellularLocation>
        <location evidence="1 13">Cytoplasm</location>
    </subcellularLocation>
</comment>
<dbReference type="PANTHER" id="PTHR32294">
    <property type="entry name" value="DNA POLYMERASE III SUBUNIT ALPHA"/>
    <property type="match status" value="1"/>
</dbReference>
<dbReference type="InterPro" id="IPR040982">
    <property type="entry name" value="DNA_pol3_finger"/>
</dbReference>
<accession>A0A086PAI9</accession>
<evidence type="ECO:0000256" key="1">
    <source>
        <dbReference type="ARBA" id="ARBA00004496"/>
    </source>
</evidence>